<keyword evidence="2" id="KW-0732">Signal</keyword>
<reference evidence="5" key="1">
    <citation type="submission" date="2022-10" db="EMBL/GenBank/DDBJ databases">
        <title>Tapping the CABI collections for fungal endophytes: first genome assemblies for Collariella, Neodidymelliopsis, Ascochyta clinopodiicola, Didymella pomorum, Didymosphaeria variabile, Neocosmospora piperis and Neocucurbitaria cava.</title>
        <authorList>
            <person name="Hill R."/>
        </authorList>
    </citation>
    <scope>NUCLEOTIDE SEQUENCE</scope>
    <source>
        <strain evidence="5">IMI 355082</strain>
    </source>
</reference>
<feature type="signal peptide" evidence="2">
    <location>
        <begin position="1"/>
        <end position="19"/>
    </location>
</feature>
<dbReference type="PROSITE" id="PS00497">
    <property type="entry name" value="TYROSINASE_1"/>
    <property type="match status" value="1"/>
</dbReference>
<proteinExistence type="predicted"/>
<name>A0A9W8YXT2_9PEZI</name>
<dbReference type="PRINTS" id="PR00092">
    <property type="entry name" value="TYROSINASE"/>
</dbReference>
<dbReference type="InterPro" id="IPR002227">
    <property type="entry name" value="Tyrosinase_Cu-bd"/>
</dbReference>
<dbReference type="InterPro" id="IPR008922">
    <property type="entry name" value="Di-copper_centre_dom_sf"/>
</dbReference>
<dbReference type="InterPro" id="IPR050316">
    <property type="entry name" value="Tyrosinase/Hemocyanin"/>
</dbReference>
<keyword evidence="1" id="KW-0479">Metal-binding</keyword>
<keyword evidence="6" id="KW-1185">Reference proteome</keyword>
<dbReference type="OrthoDB" id="6132182at2759"/>
<evidence type="ECO:0000259" key="4">
    <source>
        <dbReference type="PROSITE" id="PS00498"/>
    </source>
</evidence>
<dbReference type="GO" id="GO:0046872">
    <property type="term" value="F:metal ion binding"/>
    <property type="evidence" value="ECO:0007669"/>
    <property type="project" value="UniProtKB-KW"/>
</dbReference>
<evidence type="ECO:0000313" key="6">
    <source>
        <dbReference type="Proteomes" id="UP001140453"/>
    </source>
</evidence>
<evidence type="ECO:0000256" key="1">
    <source>
        <dbReference type="ARBA" id="ARBA00022723"/>
    </source>
</evidence>
<organism evidence="5 6">
    <name type="scientific">Gnomoniopsis smithogilvyi</name>
    <dbReference type="NCBI Taxonomy" id="1191159"/>
    <lineage>
        <taxon>Eukaryota</taxon>
        <taxon>Fungi</taxon>
        <taxon>Dikarya</taxon>
        <taxon>Ascomycota</taxon>
        <taxon>Pezizomycotina</taxon>
        <taxon>Sordariomycetes</taxon>
        <taxon>Sordariomycetidae</taxon>
        <taxon>Diaporthales</taxon>
        <taxon>Gnomoniaceae</taxon>
        <taxon>Gnomoniopsis</taxon>
    </lineage>
</organism>
<evidence type="ECO:0000313" key="5">
    <source>
        <dbReference type="EMBL" id="KAJ4394834.1"/>
    </source>
</evidence>
<dbReference type="AlphaFoldDB" id="A0A9W8YXT2"/>
<dbReference type="PANTHER" id="PTHR11474:SF116">
    <property type="entry name" value="TYROSINASE"/>
    <property type="match status" value="1"/>
</dbReference>
<accession>A0A9W8YXT2</accession>
<evidence type="ECO:0000256" key="2">
    <source>
        <dbReference type="SAM" id="SignalP"/>
    </source>
</evidence>
<dbReference type="Gene3D" id="1.10.1280.10">
    <property type="entry name" value="Di-copper center containing domain from catechol oxidase"/>
    <property type="match status" value="1"/>
</dbReference>
<comment type="caution">
    <text evidence="5">The sequence shown here is derived from an EMBL/GenBank/DDBJ whole genome shotgun (WGS) entry which is preliminary data.</text>
</comment>
<feature type="domain" description="Tyrosinase copper-binding" evidence="3">
    <location>
        <begin position="123"/>
        <end position="140"/>
    </location>
</feature>
<dbReference type="PROSITE" id="PS00498">
    <property type="entry name" value="TYROSINASE_2"/>
    <property type="match status" value="1"/>
</dbReference>
<feature type="chain" id="PRO_5040788599" description="Tyrosinase copper-binding domain-containing protein" evidence="2">
    <location>
        <begin position="20"/>
        <end position="406"/>
    </location>
</feature>
<gene>
    <name evidence="5" type="ORF">N0V93_004054</name>
</gene>
<dbReference type="GO" id="GO:0016491">
    <property type="term" value="F:oxidoreductase activity"/>
    <property type="evidence" value="ECO:0007669"/>
    <property type="project" value="InterPro"/>
</dbReference>
<protein>
    <recommendedName>
        <fullName evidence="3 4">Tyrosinase copper-binding domain-containing protein</fullName>
    </recommendedName>
</protein>
<dbReference type="EMBL" id="JAPEVB010000002">
    <property type="protein sequence ID" value="KAJ4394834.1"/>
    <property type="molecule type" value="Genomic_DNA"/>
</dbReference>
<dbReference type="SUPFAM" id="SSF48056">
    <property type="entry name" value="Di-copper centre-containing domain"/>
    <property type="match status" value="1"/>
</dbReference>
<feature type="domain" description="Tyrosinase copper-binding" evidence="4">
    <location>
        <begin position="323"/>
        <end position="334"/>
    </location>
</feature>
<evidence type="ECO:0000259" key="3">
    <source>
        <dbReference type="PROSITE" id="PS00497"/>
    </source>
</evidence>
<sequence>MHFKLAFGSSLLLAGGSAAVPTSDNAASQGFNPSNAMLQQINDYALSVAKAKIPANSTTCTADKLVVRKYWGDLSASERIAYTDAVQCLMTSPAKTPSELAIGAKTRYDDWVVTHINQTNTIHATASFLGWHRWFTWSYEQALREECNYTGTQPYWDWTRTAETGMSASPLFDGSETSLSGDGLSLNYTNADYISINADGPGPIYLSAGSGGGCVTSGPFVNMTVNLGPAGLTTINGGSESAPNGDLFHYNPRCLKRSFTDDSNRRFGNMSAVLYLLRNPQDIWDFENTMQGYYNAPSIGVHGGGHFTLGGDPGRDLYVSPGDPAFYSHHAMIDRVWWLWQMLSPDERTNRVLGINGALTSNNLTEPYGNGTASDLQDLGFVAEGERHELGELLDTTSGMFCYVYE</sequence>
<dbReference type="Pfam" id="PF00264">
    <property type="entry name" value="Tyrosinase"/>
    <property type="match status" value="1"/>
</dbReference>
<dbReference type="PANTHER" id="PTHR11474">
    <property type="entry name" value="TYROSINASE FAMILY MEMBER"/>
    <property type="match status" value="1"/>
</dbReference>
<dbReference type="Proteomes" id="UP001140453">
    <property type="component" value="Unassembled WGS sequence"/>
</dbReference>